<dbReference type="Gene3D" id="1.10.443.10">
    <property type="entry name" value="Intergrase catalytic core"/>
    <property type="match status" value="1"/>
</dbReference>
<dbReference type="RefSeq" id="WP_154374238.1">
    <property type="nucleotide sequence ID" value="NZ_WKJJ01000007.1"/>
</dbReference>
<dbReference type="GO" id="GO:0015074">
    <property type="term" value="P:DNA integration"/>
    <property type="evidence" value="ECO:0007669"/>
    <property type="project" value="UniProtKB-KW"/>
</dbReference>
<dbReference type="InterPro" id="IPR013762">
    <property type="entry name" value="Integrase-like_cat_sf"/>
</dbReference>
<evidence type="ECO:0000256" key="2">
    <source>
        <dbReference type="ARBA" id="ARBA00022908"/>
    </source>
</evidence>
<evidence type="ECO:0000259" key="5">
    <source>
        <dbReference type="PROSITE" id="PS51898"/>
    </source>
</evidence>
<dbReference type="PANTHER" id="PTHR30629:SF2">
    <property type="entry name" value="PROPHAGE INTEGRASE INTS-RELATED"/>
    <property type="match status" value="1"/>
</dbReference>
<dbReference type="CDD" id="cd00397">
    <property type="entry name" value="DNA_BRE_C"/>
    <property type="match status" value="1"/>
</dbReference>
<keyword evidence="3" id="KW-0238">DNA-binding</keyword>
<dbReference type="InterPro" id="IPR002104">
    <property type="entry name" value="Integrase_catalytic"/>
</dbReference>
<gene>
    <name evidence="6" type="ORF">GJ700_12595</name>
</gene>
<dbReference type="Pfam" id="PF00589">
    <property type="entry name" value="Phage_integrase"/>
    <property type="match status" value="1"/>
</dbReference>
<sequence>MSIDVFKPAGSRVWHYRFQVANKRVQRSTRLRDKGKAQQLADREYDAAVARANGGEPIATLDEMFAEWLRVRGPIHSPAHRSSVDVVRRLHLYGMGALPVDQLTTARIEDARNAHLATHKAASVNHWLRVMTLVVKWGVTRGMAPAFPWEVKKLKVQKRPRAILPLSAAMAWFDEIDRATTREPCMAVAIRLMFGIGLRESEATSARWEWLDWERETYTPGITKGKEAEPIPLPEWLRNYLAPLRQAAGLMAPCRDGSSLPPGFHRGVIRRANAACRLQGITPHRLRGSFATLLSEAGVGIQDIQAALRHKSPLTTMAYLERNRSKVKDAQQKIASKIGFSRRESGAELESSLTDD</sequence>
<reference evidence="6 7" key="1">
    <citation type="submission" date="2019-11" db="EMBL/GenBank/DDBJ databases">
        <title>Novel species isolated from a subtropical stream in China.</title>
        <authorList>
            <person name="Lu H."/>
        </authorList>
    </citation>
    <scope>NUCLEOTIDE SEQUENCE [LARGE SCALE GENOMIC DNA]</scope>
    <source>
        <strain evidence="6 7">FT92W</strain>
    </source>
</reference>
<keyword evidence="4" id="KW-0233">DNA recombination</keyword>
<dbReference type="AlphaFoldDB" id="A0A7X2IN67"/>
<evidence type="ECO:0000256" key="4">
    <source>
        <dbReference type="ARBA" id="ARBA00023172"/>
    </source>
</evidence>
<comment type="similarity">
    <text evidence="1">Belongs to the 'phage' integrase family.</text>
</comment>
<keyword evidence="7" id="KW-1185">Reference proteome</keyword>
<protein>
    <submittedName>
        <fullName evidence="6">Tyrosine-type recombinase/integrase</fullName>
    </submittedName>
</protein>
<dbReference type="GO" id="GO:0006310">
    <property type="term" value="P:DNA recombination"/>
    <property type="evidence" value="ECO:0007669"/>
    <property type="project" value="UniProtKB-KW"/>
</dbReference>
<dbReference type="Proteomes" id="UP000446768">
    <property type="component" value="Unassembled WGS sequence"/>
</dbReference>
<organism evidence="6 7">
    <name type="scientific">Pseudoduganella rivuli</name>
    <dbReference type="NCBI Taxonomy" id="2666085"/>
    <lineage>
        <taxon>Bacteria</taxon>
        <taxon>Pseudomonadati</taxon>
        <taxon>Pseudomonadota</taxon>
        <taxon>Betaproteobacteria</taxon>
        <taxon>Burkholderiales</taxon>
        <taxon>Oxalobacteraceae</taxon>
        <taxon>Telluria group</taxon>
        <taxon>Pseudoduganella</taxon>
    </lineage>
</organism>
<evidence type="ECO:0000313" key="7">
    <source>
        <dbReference type="Proteomes" id="UP000446768"/>
    </source>
</evidence>
<dbReference type="GO" id="GO:0003677">
    <property type="term" value="F:DNA binding"/>
    <property type="evidence" value="ECO:0007669"/>
    <property type="project" value="UniProtKB-KW"/>
</dbReference>
<evidence type="ECO:0000256" key="3">
    <source>
        <dbReference type="ARBA" id="ARBA00023125"/>
    </source>
</evidence>
<evidence type="ECO:0000256" key="1">
    <source>
        <dbReference type="ARBA" id="ARBA00008857"/>
    </source>
</evidence>
<dbReference type="SUPFAM" id="SSF56349">
    <property type="entry name" value="DNA breaking-rejoining enzymes"/>
    <property type="match status" value="1"/>
</dbReference>
<dbReference type="InterPro" id="IPR011010">
    <property type="entry name" value="DNA_brk_join_enz"/>
</dbReference>
<dbReference type="EMBL" id="WKJJ01000007">
    <property type="protein sequence ID" value="MRV72548.1"/>
    <property type="molecule type" value="Genomic_DNA"/>
</dbReference>
<proteinExistence type="inferred from homology"/>
<accession>A0A7X2IN67</accession>
<dbReference type="Gene3D" id="1.10.150.130">
    <property type="match status" value="1"/>
</dbReference>
<feature type="domain" description="Tyr recombinase" evidence="5">
    <location>
        <begin position="158"/>
        <end position="336"/>
    </location>
</feature>
<evidence type="ECO:0000313" key="6">
    <source>
        <dbReference type="EMBL" id="MRV72548.1"/>
    </source>
</evidence>
<name>A0A7X2IN67_9BURK</name>
<dbReference type="InterPro" id="IPR010998">
    <property type="entry name" value="Integrase_recombinase_N"/>
</dbReference>
<dbReference type="PANTHER" id="PTHR30629">
    <property type="entry name" value="PROPHAGE INTEGRASE"/>
    <property type="match status" value="1"/>
</dbReference>
<keyword evidence="2" id="KW-0229">DNA integration</keyword>
<dbReference type="PROSITE" id="PS51898">
    <property type="entry name" value="TYR_RECOMBINASE"/>
    <property type="match status" value="1"/>
</dbReference>
<comment type="caution">
    <text evidence="6">The sequence shown here is derived from an EMBL/GenBank/DDBJ whole genome shotgun (WGS) entry which is preliminary data.</text>
</comment>
<dbReference type="InterPro" id="IPR050808">
    <property type="entry name" value="Phage_Integrase"/>
</dbReference>